<gene>
    <name evidence="2" type="ORF">DEVEQU_00256</name>
</gene>
<sequence>MLRLNVLPLIVLLGLVTPAATFAAEGDAAPISEANGHLVLEALGHQLALPMPDWVDPAWRERDGLSALIDTNYVTLDGQAAVSLYPKGEGEGFWTKRYGARILDDASTALVDYRDAAIDAFATTCKPGLTGFFQLEPDGADHLPPLGFVCGGFLDALPGYRGKGEVMVMGFLKSPNGLGVVFQEWQGTAFDPADPTSWPVDVQTVEARVAQFKTDASLAVVD</sequence>
<dbReference type="Proteomes" id="UP000268844">
    <property type="component" value="Unassembled WGS sequence"/>
</dbReference>
<name>A0A447I6M2_9HYPH</name>
<keyword evidence="3" id="KW-1185">Reference proteome</keyword>
<feature type="chain" id="PRO_5019353303" evidence="1">
    <location>
        <begin position="24"/>
        <end position="222"/>
    </location>
</feature>
<organism evidence="2 3">
    <name type="scientific">Devosia equisanguinis</name>
    <dbReference type="NCBI Taxonomy" id="2490941"/>
    <lineage>
        <taxon>Bacteria</taxon>
        <taxon>Pseudomonadati</taxon>
        <taxon>Pseudomonadota</taxon>
        <taxon>Alphaproteobacteria</taxon>
        <taxon>Hyphomicrobiales</taxon>
        <taxon>Devosiaceae</taxon>
        <taxon>Devosia</taxon>
    </lineage>
</organism>
<dbReference type="AlphaFoldDB" id="A0A447I6M2"/>
<feature type="signal peptide" evidence="1">
    <location>
        <begin position="1"/>
        <end position="23"/>
    </location>
</feature>
<evidence type="ECO:0000256" key="1">
    <source>
        <dbReference type="SAM" id="SignalP"/>
    </source>
</evidence>
<accession>A0A447I6M2</accession>
<protein>
    <submittedName>
        <fullName evidence="2">Uncharacterized protein</fullName>
    </submittedName>
</protein>
<dbReference type="EMBL" id="UZWD01000004">
    <property type="protein sequence ID" value="VDS03136.1"/>
    <property type="molecule type" value="Genomic_DNA"/>
</dbReference>
<keyword evidence="1" id="KW-0732">Signal</keyword>
<reference evidence="2 3" key="1">
    <citation type="submission" date="2018-12" db="EMBL/GenBank/DDBJ databases">
        <authorList>
            <person name="Criscuolo A."/>
        </authorList>
    </citation>
    <scope>NUCLEOTIDE SEQUENCE [LARGE SCALE GENOMIC DNA]</scope>
    <source>
        <strain evidence="2">ACIP1116281</strain>
    </source>
</reference>
<evidence type="ECO:0000313" key="3">
    <source>
        <dbReference type="Proteomes" id="UP000268844"/>
    </source>
</evidence>
<proteinExistence type="predicted"/>
<evidence type="ECO:0000313" key="2">
    <source>
        <dbReference type="EMBL" id="VDS03136.1"/>
    </source>
</evidence>